<evidence type="ECO:0000313" key="7">
    <source>
        <dbReference type="Proteomes" id="UP001386955"/>
    </source>
</evidence>
<evidence type="ECO:0000256" key="4">
    <source>
        <dbReference type="ARBA" id="ARBA00022729"/>
    </source>
</evidence>
<name>A0AAN9SFV8_PSOTE</name>
<sequence length="189" mass="20780">MKINFPSKASFLFLVFLFLTNCLNIEAQTCRPSGGVKGEKTTSSHCNEEDDLCCVPGKVYPTYKCSPPLSSHTKAYLTLNSFEKGGDGNGPSKCDNQYHSDYTPVVALSTGWFNHKSRCLHNITISCNNGRSVEAMVVDECDSSMGCDKDNDYQPPCANNIVVASMAVWKALGIPMTQWGWLDITWSDA</sequence>
<comment type="similarity">
    <text evidence="2">Belongs to the kiwellin family.</text>
</comment>
<keyword evidence="3" id="KW-0964">Secreted</keyword>
<evidence type="ECO:0000256" key="5">
    <source>
        <dbReference type="SAM" id="SignalP"/>
    </source>
</evidence>
<dbReference type="Gene3D" id="2.40.40.10">
    <property type="entry name" value="RlpA-like domain"/>
    <property type="match status" value="1"/>
</dbReference>
<keyword evidence="4 5" id="KW-0732">Signal</keyword>
<dbReference type="PANTHER" id="PTHR33191:SF82">
    <property type="entry name" value="PUTATIVE-RELATED"/>
    <property type="match status" value="1"/>
</dbReference>
<dbReference type="Proteomes" id="UP001386955">
    <property type="component" value="Unassembled WGS sequence"/>
</dbReference>
<feature type="signal peptide" evidence="5">
    <location>
        <begin position="1"/>
        <end position="27"/>
    </location>
</feature>
<dbReference type="InterPro" id="IPR039271">
    <property type="entry name" value="Kiwellin-like"/>
</dbReference>
<dbReference type="AlphaFoldDB" id="A0AAN9SFV8"/>
<dbReference type="InterPro" id="IPR036908">
    <property type="entry name" value="RlpA-like_sf"/>
</dbReference>
<organism evidence="6 7">
    <name type="scientific">Psophocarpus tetragonolobus</name>
    <name type="common">Winged bean</name>
    <name type="synonym">Dolichos tetragonolobus</name>
    <dbReference type="NCBI Taxonomy" id="3891"/>
    <lineage>
        <taxon>Eukaryota</taxon>
        <taxon>Viridiplantae</taxon>
        <taxon>Streptophyta</taxon>
        <taxon>Embryophyta</taxon>
        <taxon>Tracheophyta</taxon>
        <taxon>Spermatophyta</taxon>
        <taxon>Magnoliopsida</taxon>
        <taxon>eudicotyledons</taxon>
        <taxon>Gunneridae</taxon>
        <taxon>Pentapetalae</taxon>
        <taxon>rosids</taxon>
        <taxon>fabids</taxon>
        <taxon>Fabales</taxon>
        <taxon>Fabaceae</taxon>
        <taxon>Papilionoideae</taxon>
        <taxon>50 kb inversion clade</taxon>
        <taxon>NPAAA clade</taxon>
        <taxon>indigoferoid/millettioid clade</taxon>
        <taxon>Phaseoleae</taxon>
        <taxon>Psophocarpus</taxon>
    </lineage>
</organism>
<evidence type="ECO:0000256" key="1">
    <source>
        <dbReference type="ARBA" id="ARBA00004613"/>
    </source>
</evidence>
<feature type="chain" id="PRO_5043022059" evidence="5">
    <location>
        <begin position="28"/>
        <end position="189"/>
    </location>
</feature>
<dbReference type="Pfam" id="PF24300">
    <property type="entry name" value="KWL1"/>
    <property type="match status" value="1"/>
</dbReference>
<evidence type="ECO:0000256" key="3">
    <source>
        <dbReference type="ARBA" id="ARBA00022525"/>
    </source>
</evidence>
<gene>
    <name evidence="6" type="ORF">VNO78_15328</name>
</gene>
<dbReference type="EMBL" id="JAYMYS010000004">
    <property type="protein sequence ID" value="KAK7394789.1"/>
    <property type="molecule type" value="Genomic_DNA"/>
</dbReference>
<protein>
    <submittedName>
        <fullName evidence="6">Uncharacterized protein</fullName>
    </submittedName>
</protein>
<comment type="caution">
    <text evidence="6">The sequence shown here is derived from an EMBL/GenBank/DDBJ whole genome shotgun (WGS) entry which is preliminary data.</text>
</comment>
<comment type="subcellular location">
    <subcellularLocation>
        <location evidence="1">Secreted</location>
    </subcellularLocation>
</comment>
<dbReference type="GO" id="GO:0005576">
    <property type="term" value="C:extracellular region"/>
    <property type="evidence" value="ECO:0007669"/>
    <property type="project" value="UniProtKB-SubCell"/>
</dbReference>
<dbReference type="SUPFAM" id="SSF50685">
    <property type="entry name" value="Barwin-like endoglucanases"/>
    <property type="match status" value="1"/>
</dbReference>
<proteinExistence type="inferred from homology"/>
<accession>A0AAN9SFV8</accession>
<dbReference type="CDD" id="cd22270">
    <property type="entry name" value="DPBB_kiwellin-like"/>
    <property type="match status" value="1"/>
</dbReference>
<evidence type="ECO:0000256" key="2">
    <source>
        <dbReference type="ARBA" id="ARBA00005592"/>
    </source>
</evidence>
<keyword evidence="7" id="KW-1185">Reference proteome</keyword>
<reference evidence="6 7" key="1">
    <citation type="submission" date="2024-01" db="EMBL/GenBank/DDBJ databases">
        <title>The genomes of 5 underutilized Papilionoideae crops provide insights into root nodulation and disease resistanc.</title>
        <authorList>
            <person name="Jiang F."/>
        </authorList>
    </citation>
    <scope>NUCLEOTIDE SEQUENCE [LARGE SCALE GENOMIC DNA]</scope>
    <source>
        <strain evidence="6">DUOXIRENSHENG_FW03</strain>
        <tissue evidence="6">Leaves</tissue>
    </source>
</reference>
<evidence type="ECO:0000313" key="6">
    <source>
        <dbReference type="EMBL" id="KAK7394789.1"/>
    </source>
</evidence>
<dbReference type="PANTHER" id="PTHR33191">
    <property type="entry name" value="RIPENING-RELATED PROTEIN 2-RELATED"/>
    <property type="match status" value="1"/>
</dbReference>